<dbReference type="EC" id="1.14.99.50" evidence="7"/>
<dbReference type="PANTHER" id="PTHR23150:SF19">
    <property type="entry name" value="FORMYLGLYCINE-GENERATING ENZYME"/>
    <property type="match status" value="1"/>
</dbReference>
<feature type="domain" description="Thioredoxin-like fold" evidence="5">
    <location>
        <begin position="1641"/>
        <end position="1723"/>
    </location>
</feature>
<dbReference type="InterPro" id="IPR044060">
    <property type="entry name" value="Bacterial_rp_domain"/>
</dbReference>
<evidence type="ECO:0000259" key="5">
    <source>
        <dbReference type="Pfam" id="PF13098"/>
    </source>
</evidence>
<organism evidence="7">
    <name type="scientific">Candidatus Methanophaga sp. ANME-1 ERB7</name>
    <dbReference type="NCBI Taxonomy" id="2759913"/>
    <lineage>
        <taxon>Archaea</taxon>
        <taxon>Methanobacteriati</taxon>
        <taxon>Methanobacteriota</taxon>
        <taxon>Stenosarchaea group</taxon>
        <taxon>Methanomicrobia</taxon>
        <taxon>Candidatus Methanophagales</taxon>
        <taxon>Candidatus Methanophagaceae</taxon>
        <taxon>Candidatus Methanophaga</taxon>
    </lineage>
</organism>
<accession>A0A7G9Z7A7</accession>
<dbReference type="InterPro" id="IPR016187">
    <property type="entry name" value="CTDL_fold"/>
</dbReference>
<comment type="similarity">
    <text evidence="1">Belongs to the glutaredoxin family.</text>
</comment>
<feature type="domain" description="Sulfatase-modifying factor enzyme-like" evidence="4">
    <location>
        <begin position="1750"/>
        <end position="1970"/>
    </location>
</feature>
<dbReference type="InterPro" id="IPR051043">
    <property type="entry name" value="Sulfatase_Mod_Factor_Kinase"/>
</dbReference>
<dbReference type="SUPFAM" id="SSF56436">
    <property type="entry name" value="C-type lectin-like"/>
    <property type="match status" value="1"/>
</dbReference>
<dbReference type="InterPro" id="IPR005532">
    <property type="entry name" value="SUMF_dom"/>
</dbReference>
<dbReference type="EMBL" id="MT631647">
    <property type="protein sequence ID" value="QNO56141.1"/>
    <property type="molecule type" value="Genomic_DNA"/>
</dbReference>
<dbReference type="SUPFAM" id="SSF52833">
    <property type="entry name" value="Thioredoxin-like"/>
    <property type="match status" value="1"/>
</dbReference>
<evidence type="ECO:0000256" key="2">
    <source>
        <dbReference type="ARBA" id="ARBA00022982"/>
    </source>
</evidence>
<dbReference type="Gene3D" id="2.70.70.10">
    <property type="entry name" value="Glucose Permease (Domain IIA)"/>
    <property type="match status" value="1"/>
</dbReference>
<dbReference type="InterPro" id="IPR042095">
    <property type="entry name" value="SUMF_sf"/>
</dbReference>
<dbReference type="PANTHER" id="PTHR23150">
    <property type="entry name" value="SULFATASE MODIFYING FACTOR 1, 2"/>
    <property type="match status" value="1"/>
</dbReference>
<dbReference type="Pfam" id="PF13098">
    <property type="entry name" value="Thioredoxin_2"/>
    <property type="match status" value="1"/>
</dbReference>
<name>A0A7G9Z7A7_9EURY</name>
<dbReference type="GO" id="GO:0120147">
    <property type="term" value="F:formylglycine-generating oxidase activity"/>
    <property type="evidence" value="ECO:0007669"/>
    <property type="project" value="TreeGrafter"/>
</dbReference>
<dbReference type="Gene3D" id="3.40.30.10">
    <property type="entry name" value="Glutaredoxin"/>
    <property type="match status" value="1"/>
</dbReference>
<dbReference type="InterPro" id="IPR012336">
    <property type="entry name" value="Thioredoxin-like_fold"/>
</dbReference>
<keyword evidence="7" id="KW-0560">Oxidoreductase</keyword>
<evidence type="ECO:0000259" key="6">
    <source>
        <dbReference type="Pfam" id="PF18998"/>
    </source>
</evidence>
<evidence type="ECO:0000259" key="3">
    <source>
        <dbReference type="Pfam" id="PF01551"/>
    </source>
</evidence>
<proteinExistence type="inferred from homology"/>
<dbReference type="InterPro" id="IPR016047">
    <property type="entry name" value="M23ase_b-sheet_dom"/>
</dbReference>
<dbReference type="CDD" id="cd12797">
    <property type="entry name" value="M23_peptidase"/>
    <property type="match status" value="1"/>
</dbReference>
<evidence type="ECO:0000256" key="1">
    <source>
        <dbReference type="ARBA" id="ARBA00007787"/>
    </source>
</evidence>
<dbReference type="InterPro" id="IPR036249">
    <property type="entry name" value="Thioredoxin-like_sf"/>
</dbReference>
<dbReference type="Pfam" id="PF03781">
    <property type="entry name" value="FGE-sulfatase"/>
    <property type="match status" value="1"/>
</dbReference>
<protein>
    <submittedName>
        <fullName evidence="7">Hercynine oxygenase</fullName>
        <ecNumber evidence="7">1.14.99.50</ecNumber>
    </submittedName>
</protein>
<feature type="domain" description="M23ase beta-sheet core" evidence="3">
    <location>
        <begin position="1480"/>
        <end position="1577"/>
    </location>
</feature>
<reference evidence="7" key="1">
    <citation type="submission" date="2020-06" db="EMBL/GenBank/DDBJ databases">
        <title>Unique genomic features of the anaerobic methanotrophic archaea.</title>
        <authorList>
            <person name="Chadwick G.L."/>
            <person name="Skennerton C.T."/>
            <person name="Laso-Perez R."/>
            <person name="Leu A.O."/>
            <person name="Speth D.R."/>
            <person name="Yu H."/>
            <person name="Morgan-Lang C."/>
            <person name="Hatzenpichler R."/>
            <person name="Goudeau D."/>
            <person name="Malmstrom R."/>
            <person name="Brazelton W.J."/>
            <person name="Woyke T."/>
            <person name="Hallam S.J."/>
            <person name="Tyson G.W."/>
            <person name="Wegener G."/>
            <person name="Boetius A."/>
            <person name="Orphan V."/>
        </authorList>
    </citation>
    <scope>NUCLEOTIDE SEQUENCE</scope>
</reference>
<dbReference type="Pfam" id="PF01551">
    <property type="entry name" value="Peptidase_M23"/>
    <property type="match status" value="1"/>
</dbReference>
<dbReference type="InterPro" id="IPR011055">
    <property type="entry name" value="Dup_hybrid_motif"/>
</dbReference>
<gene>
    <name evidence="7" type="primary">egtB</name>
    <name evidence="7" type="ORF">LBAABJFF_00001</name>
</gene>
<feature type="domain" description="Bacterial repeat" evidence="6">
    <location>
        <begin position="1277"/>
        <end position="1342"/>
    </location>
</feature>
<keyword evidence="2" id="KW-0249">Electron transport</keyword>
<sequence length="1973" mass="217202">MEPDFGGSVRDYTESVQQTTDGGYILAGSTDSYSSYSWRFADILLVKTDSAGNEEWNRSFGRSEGAESVQQTTDGGYILAGSTRSHFDGVGDLWLVKTDSAGNEEWNWTFDGSDYDRVIGSRERAHSVQQTSDGGYITVGTTEYPGVDDGDVWLIKLEGTTEKAMKAEFLSPTTDFSVLKDSNVPLKVKVTYEGEPTTGAGLTASFSNVDPDVKLTEGENGVYTGTWTPTTIIEGQVESPVEITVEAYHGTLGQVYAKVNGVIKTEIPLHIEDFGITPHTRNFPANGPITAGINDKIGIWYSIKSTDTSNRDVKLITKIRSQDTGEIIPDPTNDKVVTLPPSGTRWYSRSFVIPSGTKADTYDVLYSIYKPDQSDKYDETWKAGWLIVDTDTYTVSLRSSANDGSLNIGSIRVATATHNLPSEVTKQYRMNEYYYVEAIAPTGYNFDQWETIGGVSINDIGNGFGILSVTGAGTLNAVLKKAPTFEIILEPSSILLNPGEKGSTLVNVKSLNGFSGSVELGLGWDEASGNWFSNVNFDPKIVTMTSGEQVISELSFDLSSSATPGVYNMHVGATDLQRQCQSKYENLQLSVKGTTTQDPVLANWEITPTMAKAGDTVELHYYIYNPNSQSLEVTLGVTMRAFNGQEMVDEINDIDVTVTPGRNWYKRSFAIKPTAATGYYDVMWGIHKAHLAGMYGNSGWLENRLKVVTFGELLDDLAKAEEELYQSSISLVNHYDRLMVCDFVHYSIVFDSDLATETAALVIQMGVPIPVVYAIVEGIMAVKMVYPEAEAISAQNTCIKDDQKYLQTRDLLRSGFPENNPEFNLKDKECIDNINIKHQDFQSFLADGYSVADRDRDKLALIIENEILLLNKANSELFLAKTQPIFYGDEPIGWTLVYHDKYEKTIRRVPLASRSGYKVSVVIATLGMFGACALTGPGVVACAPVLVAGSIGGYAGNRIIDAGLYDAGLSFISDEANGINIDLQNIDNYYTSLLTETENKLNLVESIPQGKIISLNGENSEVGKLTTLNVKFSNIGTKNLQAKGYFNLFYNGNYLATITTDSKNIKSGVTEDISTTIMPELAGTYVVNCYVQYDNMKSDTLSTQISVAPVTSAIVVNTNNANAKFTIIGLQSFSGDGTYWSTTEALIGTYKIIFDPIEGYDTLPSQELELTPDSTITFTGDYIQQTITYSITLSSNRADIPLIVDGKVIYHDELTKTFTWSKNSEHTIKAQTEVYKDASTKYVFVKWDDGNTDSERTITVNSDKTYNAEYKTRYCLSLKTNPENIGTVFGAGWYDVNSPAEITAPVITGYAFTGWTVDDSTVAGNTIMISMDSSHNVVANYVSTDTALPTVIGNTPTATIDSITPNTATQDEDTVCFKGHGTDTGGYIVDYYWESSKDGFLSSSNEFTKSTSKLAVGTHTIYFKVKDDDGQWSDWTTAMLTRTIEGTSEITAYSFQYPIDDYAVTGYKFGQEVGSGRFYLGEDMLKPPGTPVYACADGVVKLANNKHAGDGNYGGLIIAEHTLPAGEKVCSLYGHLDHSKTLVVETEIVKKGETIGEIGRKDPNINGNSTPHLHFGIGYGAFSGEYAPDPNTTSGWYWAGYGKIDPNLKTNWWLKPSKFIGDHLNAQSSIAWYEQEGMQIAKSQNKPTMILFSSDRCPACAKLTGEFADTRVINMSKKFVPLVGSRELDSQYGIRYVPTIVFTNSQGMEVHRIVGYRDADTLVNEMQYALMLSSKPLSEPFTSTNTIGMEFVLIPAGKFDMGSPSGEEGRCSHEGPIHHVNIKKAFYMGGYEVTQKQWHEIMGDNPSYFEGDNLPVEQVFWDDVQEFIKKLNEKEGTDKYRLPSEAEWEYACRAGTTTRYSFGDDESKLGDYAWYDDNSGGKTHPVGQKKANPWGLYDMHGNVGEWVQDCWHDSYSGAPTDGRAWVVACEYGARVYRGGSWGSDARGCRSARRVCCGPRICGSILSFRLLKEV</sequence>
<dbReference type="SUPFAM" id="SSF51261">
    <property type="entry name" value="Duplicated hybrid motif"/>
    <property type="match status" value="1"/>
</dbReference>
<dbReference type="Pfam" id="PF18998">
    <property type="entry name" value="Flg_new_2"/>
    <property type="match status" value="1"/>
</dbReference>
<evidence type="ECO:0000259" key="4">
    <source>
        <dbReference type="Pfam" id="PF03781"/>
    </source>
</evidence>
<dbReference type="Gene3D" id="3.90.1580.10">
    <property type="entry name" value="paralog of FGE (formylglycine-generating enzyme)"/>
    <property type="match status" value="1"/>
</dbReference>
<keyword evidence="2" id="KW-0813">Transport</keyword>
<evidence type="ECO:0000313" key="7">
    <source>
        <dbReference type="EMBL" id="QNO56141.1"/>
    </source>
</evidence>